<comment type="caution">
    <text evidence="1">The sequence shown here is derived from an EMBL/GenBank/DDBJ whole genome shotgun (WGS) entry which is preliminary data.</text>
</comment>
<dbReference type="Proteomes" id="UP000287651">
    <property type="component" value="Unassembled WGS sequence"/>
</dbReference>
<accession>A0A427A2X6</accession>
<name>A0A427A2X6_ENSVE</name>
<evidence type="ECO:0000313" key="1">
    <source>
        <dbReference type="EMBL" id="RRT70552.1"/>
    </source>
</evidence>
<reference evidence="1 2" key="1">
    <citation type="journal article" date="2014" name="Agronomy (Basel)">
        <title>A Draft Genome Sequence for Ensete ventricosum, the Drought-Tolerant Tree Against Hunger.</title>
        <authorList>
            <person name="Harrison J."/>
            <person name="Moore K.A."/>
            <person name="Paszkiewicz K."/>
            <person name="Jones T."/>
            <person name="Grant M."/>
            <person name="Ambacheew D."/>
            <person name="Muzemil S."/>
            <person name="Studholme D.J."/>
        </authorList>
    </citation>
    <scope>NUCLEOTIDE SEQUENCE [LARGE SCALE GENOMIC DNA]</scope>
</reference>
<sequence length="127" mass="14217">MFMAQEPQMTSRQERRKVGEGSSWLLFPHLPRWISCSGTAVPRESNRRWRRTCCAWASRIGLYLEEAHSRGGGGAEPSRRPLEMRLERTENKQGTCVGYALMAGKVSLPVEKGKARVRSAGNDGPTN</sequence>
<dbReference type="EMBL" id="AMZH03003973">
    <property type="protein sequence ID" value="RRT70552.1"/>
    <property type="molecule type" value="Genomic_DNA"/>
</dbReference>
<organism evidence="1 2">
    <name type="scientific">Ensete ventricosum</name>
    <name type="common">Abyssinian banana</name>
    <name type="synonym">Musa ensete</name>
    <dbReference type="NCBI Taxonomy" id="4639"/>
    <lineage>
        <taxon>Eukaryota</taxon>
        <taxon>Viridiplantae</taxon>
        <taxon>Streptophyta</taxon>
        <taxon>Embryophyta</taxon>
        <taxon>Tracheophyta</taxon>
        <taxon>Spermatophyta</taxon>
        <taxon>Magnoliopsida</taxon>
        <taxon>Liliopsida</taxon>
        <taxon>Zingiberales</taxon>
        <taxon>Musaceae</taxon>
        <taxon>Ensete</taxon>
    </lineage>
</organism>
<gene>
    <name evidence="1" type="ORF">B296_00035108</name>
</gene>
<protein>
    <submittedName>
        <fullName evidence="1">Uncharacterized protein</fullName>
    </submittedName>
</protein>
<evidence type="ECO:0000313" key="2">
    <source>
        <dbReference type="Proteomes" id="UP000287651"/>
    </source>
</evidence>
<dbReference type="AlphaFoldDB" id="A0A427A2X6"/>
<proteinExistence type="predicted"/>